<feature type="domain" description="HTH psq-type" evidence="7">
    <location>
        <begin position="589"/>
        <end position="641"/>
    </location>
</feature>
<reference evidence="9" key="1">
    <citation type="submission" date="2025-08" db="UniProtKB">
        <authorList>
            <consortium name="RefSeq"/>
        </authorList>
    </citation>
    <scope>IDENTIFICATION</scope>
    <source>
        <tissue evidence="9">Total insect</tissue>
    </source>
</reference>
<feature type="compositionally biased region" description="Low complexity" evidence="5">
    <location>
        <begin position="255"/>
        <end position="287"/>
    </location>
</feature>
<feature type="region of interest" description="Disordered" evidence="5">
    <location>
        <begin position="208"/>
        <end position="289"/>
    </location>
</feature>
<feature type="DNA-binding region" description="H-T-H motif" evidence="4">
    <location>
        <begin position="617"/>
        <end position="637"/>
    </location>
</feature>
<feature type="compositionally biased region" description="Low complexity" evidence="5">
    <location>
        <begin position="394"/>
        <end position="412"/>
    </location>
</feature>
<feature type="compositionally biased region" description="Low complexity" evidence="5">
    <location>
        <begin position="237"/>
        <end position="248"/>
    </location>
</feature>
<dbReference type="FunFam" id="1.10.10.60:FF:000019">
    <property type="entry name" value="Ligand-dependent corepressor isoform 1"/>
    <property type="match status" value="4"/>
</dbReference>
<organism evidence="9">
    <name type="scientific">Thrips palmi</name>
    <name type="common">Melon thrips</name>
    <dbReference type="NCBI Taxonomy" id="161013"/>
    <lineage>
        <taxon>Eukaryota</taxon>
        <taxon>Metazoa</taxon>
        <taxon>Ecdysozoa</taxon>
        <taxon>Arthropoda</taxon>
        <taxon>Hexapoda</taxon>
        <taxon>Insecta</taxon>
        <taxon>Pterygota</taxon>
        <taxon>Neoptera</taxon>
        <taxon>Paraneoptera</taxon>
        <taxon>Thysanoptera</taxon>
        <taxon>Terebrantia</taxon>
        <taxon>Thripoidea</taxon>
        <taxon>Thripidae</taxon>
        <taxon>Thrips</taxon>
    </lineage>
</organism>
<dbReference type="AlphaFoldDB" id="A0A6P8ZWA6"/>
<dbReference type="PROSITE" id="PS50960">
    <property type="entry name" value="HTH_PSQ"/>
    <property type="match status" value="3"/>
</dbReference>
<keyword evidence="2 4" id="KW-0238">DNA-binding</keyword>
<dbReference type="Pfam" id="PF05225">
    <property type="entry name" value="HTH_psq"/>
    <property type="match status" value="4"/>
</dbReference>
<evidence type="ECO:0000256" key="5">
    <source>
        <dbReference type="SAM" id="MobiDB-lite"/>
    </source>
</evidence>
<evidence type="ECO:0000256" key="2">
    <source>
        <dbReference type="ARBA" id="ARBA00023125"/>
    </source>
</evidence>
<feature type="domain" description="HTH psq-type" evidence="7">
    <location>
        <begin position="535"/>
        <end position="587"/>
    </location>
</feature>
<dbReference type="SUPFAM" id="SSF46689">
    <property type="entry name" value="Homeodomain-like"/>
    <property type="match status" value="4"/>
</dbReference>
<dbReference type="SMART" id="SM00225">
    <property type="entry name" value="BTB"/>
    <property type="match status" value="1"/>
</dbReference>
<dbReference type="PANTHER" id="PTHR23110:SF102">
    <property type="entry name" value="PIPSQUEAK, ISOFORM O"/>
    <property type="match status" value="1"/>
</dbReference>
<comment type="subcellular location">
    <subcellularLocation>
        <location evidence="1 4">Nucleus</location>
    </subcellularLocation>
</comment>
<evidence type="ECO:0000259" key="7">
    <source>
        <dbReference type="PROSITE" id="PS50960"/>
    </source>
</evidence>
<dbReference type="Gene3D" id="1.10.10.60">
    <property type="entry name" value="Homeodomain-like"/>
    <property type="match status" value="4"/>
</dbReference>
<dbReference type="Pfam" id="PF00651">
    <property type="entry name" value="BTB"/>
    <property type="match status" value="1"/>
</dbReference>
<dbReference type="GO" id="GO:0003677">
    <property type="term" value="F:DNA binding"/>
    <property type="evidence" value="ECO:0007669"/>
    <property type="project" value="UniProtKB-UniRule"/>
</dbReference>
<feature type="compositionally biased region" description="Polar residues" evidence="5">
    <location>
        <begin position="928"/>
        <end position="939"/>
    </location>
</feature>
<dbReference type="InterPro" id="IPR009057">
    <property type="entry name" value="Homeodomain-like_sf"/>
</dbReference>
<dbReference type="GeneID" id="117650387"/>
<feature type="region of interest" description="Disordered" evidence="5">
    <location>
        <begin position="372"/>
        <end position="429"/>
    </location>
</feature>
<dbReference type="InterPro" id="IPR051095">
    <property type="entry name" value="Dros_DevTransReg"/>
</dbReference>
<keyword evidence="8" id="KW-1185">Reference proteome</keyword>
<dbReference type="RefSeq" id="XP_034249663.1">
    <property type="nucleotide sequence ID" value="XM_034393772.1"/>
</dbReference>
<dbReference type="GO" id="GO:0006357">
    <property type="term" value="P:regulation of transcription by RNA polymerase II"/>
    <property type="evidence" value="ECO:0007669"/>
    <property type="project" value="TreeGrafter"/>
</dbReference>
<protein>
    <submittedName>
        <fullName evidence="9">Protein bric-a-brac 1-like isoform X1</fullName>
    </submittedName>
</protein>
<feature type="region of interest" description="Disordered" evidence="5">
    <location>
        <begin position="512"/>
        <end position="542"/>
    </location>
</feature>
<evidence type="ECO:0000256" key="3">
    <source>
        <dbReference type="ARBA" id="ARBA00023242"/>
    </source>
</evidence>
<dbReference type="OrthoDB" id="6359816at2759"/>
<dbReference type="InterPro" id="IPR011333">
    <property type="entry name" value="SKP1/BTB/POZ_sf"/>
</dbReference>
<dbReference type="SUPFAM" id="SSF54695">
    <property type="entry name" value="POZ domain"/>
    <property type="match status" value="1"/>
</dbReference>
<dbReference type="FunCoup" id="A0A6P8ZWA6">
    <property type="interactions" value="386"/>
</dbReference>
<feature type="region of interest" description="Disordered" evidence="5">
    <location>
        <begin position="894"/>
        <end position="939"/>
    </location>
</feature>
<accession>A0A6P8ZWA6</accession>
<evidence type="ECO:0000259" key="6">
    <source>
        <dbReference type="PROSITE" id="PS50097"/>
    </source>
</evidence>
<feature type="compositionally biased region" description="Polar residues" evidence="5">
    <location>
        <begin position="513"/>
        <end position="525"/>
    </location>
</feature>
<evidence type="ECO:0000256" key="4">
    <source>
        <dbReference type="PROSITE-ProRule" id="PRU00320"/>
    </source>
</evidence>
<dbReference type="KEGG" id="tpal:117650387"/>
<sequence length="939" mass="102646">MFGERAIIVVNIKALARRLRSPPAFNDCPMDCPLKLVAAIPNWKPIQNDMCGPAVDITAAMAGQHYCLRWNNYQSNMTSVFHQLLQTEAFVDVTLSCNEASLKAHKVVLSACSSYFQKLLLENPCKHPTIIMPPDVCFNDLKFIIEFVYRGEIDVSQAELQSLLKTADQLKIKGLCELPEGREGGVGISSAEVTPLPPNVRRRNITKFRRFAGNKGRRFEPHRGRPPLFRGAATVKQEQPQQSPQQHQQQHHQQQHQQQQQVLQQQQQMQHAQHQQHQMQHQTHLQQGAGIAEPMRHIQVANGMAVNVGMTVATSTDEEHSSGGHLSAGDIPVVILESRPHSHGHAGQPQMHPHLQHHQLTTAVSPVLLSHQGHLPHGLSLPPPQPQQMEQHNSHSVHSGHSAHSAHSNSASDVEMPPEVTPPAPSATPVPLMAIHEESIPRSRDMAVDTSGITHTTEDENVKVKFETLRAMEQGDTLNMDSHMTDRQPQNMGDEDHTMHTMMITPELLGLIPSSSGHSTDSTAPSPADVTPETPKGPGGPKTWTQEDMDAALDALRTQNISLTKAATMFNIPSTTLWQRAHRLGIDTPKKEGPNKSWSEDNLNNALEALRSGSISANKASKAYGIPSSTLYKIARREGIRLAAPFNAAPTTWNPDDLERALESIRSGQTSVQRAAAEFGIPTGTLYGRCKREGIELSRSTPTPWSEDAMLEALESVRVGQMSINQAAIHYNLPYSSLYGRFKRGKYEADHPSGDESMDAPVSPNIQPQIMVLPYSVSVTQHSQQQHQQTAQQQAQAAAAQQQAQQQAAQAQQAQQQAQQAAAAQQAAQQQAQQAAQQQAQQAAQQQAQQAAAQQAAAQQAAAQQAAQQAAAQQAAQQQAQQVAAQQAQQQQQQQQQAAAQQAQAAAHQIHQQQQAAAQAAQAAQAQHSMAQYQSHSTS</sequence>
<feature type="compositionally biased region" description="Low complexity" evidence="5">
    <location>
        <begin position="894"/>
        <end position="927"/>
    </location>
</feature>
<dbReference type="FunFam" id="3.30.710.10:FF:000131">
    <property type="entry name" value="Blast:Broad-complex core protein isoform 6"/>
    <property type="match status" value="1"/>
</dbReference>
<evidence type="ECO:0000256" key="1">
    <source>
        <dbReference type="ARBA" id="ARBA00004123"/>
    </source>
</evidence>
<dbReference type="Proteomes" id="UP000515158">
    <property type="component" value="Unplaced"/>
</dbReference>
<feature type="domain" description="BTB" evidence="6">
    <location>
        <begin position="91"/>
        <end position="157"/>
    </location>
</feature>
<evidence type="ECO:0000313" key="8">
    <source>
        <dbReference type="Proteomes" id="UP000515158"/>
    </source>
</evidence>
<name>A0A6P8ZWA6_THRPL</name>
<feature type="compositionally biased region" description="Low complexity" evidence="5">
    <location>
        <begin position="531"/>
        <end position="542"/>
    </location>
</feature>
<dbReference type="GO" id="GO:0005634">
    <property type="term" value="C:nucleus"/>
    <property type="evidence" value="ECO:0007669"/>
    <property type="project" value="UniProtKB-SubCell"/>
</dbReference>
<keyword evidence="3 4" id="KW-0539">Nucleus</keyword>
<feature type="compositionally biased region" description="Pro residues" evidence="5">
    <location>
        <begin position="419"/>
        <end position="428"/>
    </location>
</feature>
<feature type="DNA-binding region" description="H-T-H motif" evidence="4">
    <location>
        <begin position="563"/>
        <end position="583"/>
    </location>
</feature>
<dbReference type="PANTHER" id="PTHR23110">
    <property type="entry name" value="BTB DOMAIN TRANSCRIPTION FACTOR"/>
    <property type="match status" value="1"/>
</dbReference>
<dbReference type="InterPro" id="IPR007889">
    <property type="entry name" value="HTH_Psq"/>
</dbReference>
<proteinExistence type="predicted"/>
<gene>
    <name evidence="9" type="primary">LOC117650387</name>
</gene>
<feature type="DNA-binding region" description="H-T-H motif" evidence="4">
    <location>
        <begin position="672"/>
        <end position="692"/>
    </location>
</feature>
<dbReference type="PROSITE" id="PS50097">
    <property type="entry name" value="BTB"/>
    <property type="match status" value="1"/>
</dbReference>
<feature type="domain" description="HTH psq-type" evidence="7">
    <location>
        <begin position="644"/>
        <end position="696"/>
    </location>
</feature>
<dbReference type="CDD" id="cd18315">
    <property type="entry name" value="BTB_POZ_BAB-like"/>
    <property type="match status" value="1"/>
</dbReference>
<evidence type="ECO:0000313" key="9">
    <source>
        <dbReference type="RefSeq" id="XP_034249663.1"/>
    </source>
</evidence>
<dbReference type="InParanoid" id="A0A6P8ZWA6"/>
<dbReference type="InterPro" id="IPR000210">
    <property type="entry name" value="BTB/POZ_dom"/>
</dbReference>
<dbReference type="Gene3D" id="3.30.710.10">
    <property type="entry name" value="Potassium Channel Kv1.1, Chain A"/>
    <property type="match status" value="1"/>
</dbReference>